<gene>
    <name evidence="6" type="ORF">BUALT_Bualt18G0105000</name>
</gene>
<evidence type="ECO:0000256" key="3">
    <source>
        <dbReference type="SAM" id="SignalP"/>
    </source>
</evidence>
<keyword evidence="2" id="KW-0325">Glycoprotein</keyword>
<dbReference type="CDD" id="cd00028">
    <property type="entry name" value="B_lectin"/>
    <property type="match status" value="1"/>
</dbReference>
<dbReference type="InterPro" id="IPR036426">
    <property type="entry name" value="Bulb-type_lectin_dom_sf"/>
</dbReference>
<dbReference type="PROSITE" id="PS50927">
    <property type="entry name" value="BULB_LECTIN"/>
    <property type="match status" value="1"/>
</dbReference>
<dbReference type="PROSITE" id="PS50948">
    <property type="entry name" value="PAN"/>
    <property type="match status" value="1"/>
</dbReference>
<feature type="domain" description="Apple" evidence="5">
    <location>
        <begin position="279"/>
        <end position="359"/>
    </location>
</feature>
<keyword evidence="1 3" id="KW-0732">Signal</keyword>
<proteinExistence type="predicted"/>
<keyword evidence="7" id="KW-1185">Reference proteome</keyword>
<dbReference type="PANTHER" id="PTHR32444">
    <property type="entry name" value="BULB-TYPE LECTIN DOMAIN-CONTAINING PROTEIN"/>
    <property type="match status" value="1"/>
</dbReference>
<organism evidence="6 7">
    <name type="scientific">Buddleja alternifolia</name>
    <dbReference type="NCBI Taxonomy" id="168488"/>
    <lineage>
        <taxon>Eukaryota</taxon>
        <taxon>Viridiplantae</taxon>
        <taxon>Streptophyta</taxon>
        <taxon>Embryophyta</taxon>
        <taxon>Tracheophyta</taxon>
        <taxon>Spermatophyta</taxon>
        <taxon>Magnoliopsida</taxon>
        <taxon>eudicotyledons</taxon>
        <taxon>Gunneridae</taxon>
        <taxon>Pentapetalae</taxon>
        <taxon>asterids</taxon>
        <taxon>lamiids</taxon>
        <taxon>Lamiales</taxon>
        <taxon>Scrophulariaceae</taxon>
        <taxon>Buddlejeae</taxon>
        <taxon>Buddleja</taxon>
    </lineage>
</organism>
<feature type="domain" description="Bulb-type lectin" evidence="4">
    <location>
        <begin position="31"/>
        <end position="151"/>
    </location>
</feature>
<accession>A0AAV6W5U0</accession>
<dbReference type="EMBL" id="WHWC01000018">
    <property type="protein sequence ID" value="KAG8365439.1"/>
    <property type="molecule type" value="Genomic_DNA"/>
</dbReference>
<feature type="chain" id="PRO_5043417367" evidence="3">
    <location>
        <begin position="31"/>
        <end position="385"/>
    </location>
</feature>
<dbReference type="Pfam" id="PF08276">
    <property type="entry name" value="PAN_2"/>
    <property type="match status" value="1"/>
</dbReference>
<dbReference type="SMART" id="SM00108">
    <property type="entry name" value="B_lectin"/>
    <property type="match status" value="1"/>
</dbReference>
<dbReference type="CDD" id="cd01098">
    <property type="entry name" value="PAN_AP_plant"/>
    <property type="match status" value="1"/>
</dbReference>
<dbReference type="InterPro" id="IPR003609">
    <property type="entry name" value="Pan_app"/>
</dbReference>
<evidence type="ECO:0000259" key="5">
    <source>
        <dbReference type="PROSITE" id="PS50948"/>
    </source>
</evidence>
<dbReference type="AlphaFoldDB" id="A0AAV6W5U0"/>
<dbReference type="Gene3D" id="2.90.10.10">
    <property type="entry name" value="Bulb-type lectin domain"/>
    <property type="match status" value="1"/>
</dbReference>
<dbReference type="PANTHER" id="PTHR32444:SF198">
    <property type="entry name" value="BULB-TYPE LECTIN DOMAIN-CONTAINING PROTEIN"/>
    <property type="match status" value="1"/>
</dbReference>
<protein>
    <submittedName>
        <fullName evidence="6">Uncharacterized protein</fullName>
    </submittedName>
</protein>
<evidence type="ECO:0000259" key="4">
    <source>
        <dbReference type="PROSITE" id="PS50927"/>
    </source>
</evidence>
<name>A0AAV6W5U0_9LAMI</name>
<evidence type="ECO:0000313" key="6">
    <source>
        <dbReference type="EMBL" id="KAG8365439.1"/>
    </source>
</evidence>
<sequence>MGFIRHRNSSHSTLQLFLHICSCFLQFSTSIDTISVNQSIRDNETLVSNGQKFKLGFFSPGNSSYRYVGIMYNLPVMTVIWVANRENPINDSSGIMEISGDGNLVISDGQNSVVWSSNISTYVANSSAQILDTGNLVLYNSNGGIIWESFLHVSDSFVEGVKTFTNLSTKERSIMTSWRSSNDPGPGRITCSIEPSPISQLFVWKDGYPYWRSGPWNGQAFNGVPRMKSFYYWRRRGVIRFGIGRPMCSCFPGFDPRSDHEWNEGNWTSGCTRRTMLQCGRKIFGGKEDGFLKMSRVKLPDKSKWFPMFETECRNECLNNCTCMAYAYYGGVGCMMWDEGLIDAQKSTSYGADLYIRLADSELGKEILMEPHMPNLGITIKLLRV</sequence>
<reference evidence="6" key="1">
    <citation type="submission" date="2019-10" db="EMBL/GenBank/DDBJ databases">
        <authorList>
            <person name="Zhang R."/>
            <person name="Pan Y."/>
            <person name="Wang J."/>
            <person name="Ma R."/>
            <person name="Yu S."/>
        </authorList>
    </citation>
    <scope>NUCLEOTIDE SEQUENCE</scope>
    <source>
        <strain evidence="6">LA-IB0</strain>
        <tissue evidence="6">Leaf</tissue>
    </source>
</reference>
<dbReference type="Pfam" id="PF01453">
    <property type="entry name" value="B_lectin"/>
    <property type="match status" value="1"/>
</dbReference>
<dbReference type="SMART" id="SM00473">
    <property type="entry name" value="PAN_AP"/>
    <property type="match status" value="1"/>
</dbReference>
<dbReference type="InterPro" id="IPR001480">
    <property type="entry name" value="Bulb-type_lectin_dom"/>
</dbReference>
<feature type="signal peptide" evidence="3">
    <location>
        <begin position="1"/>
        <end position="30"/>
    </location>
</feature>
<dbReference type="Proteomes" id="UP000826271">
    <property type="component" value="Unassembled WGS sequence"/>
</dbReference>
<evidence type="ECO:0000313" key="7">
    <source>
        <dbReference type="Proteomes" id="UP000826271"/>
    </source>
</evidence>
<comment type="caution">
    <text evidence="6">The sequence shown here is derived from an EMBL/GenBank/DDBJ whole genome shotgun (WGS) entry which is preliminary data.</text>
</comment>
<evidence type="ECO:0000256" key="2">
    <source>
        <dbReference type="ARBA" id="ARBA00023180"/>
    </source>
</evidence>
<dbReference type="FunFam" id="2.90.10.10:FF:000001">
    <property type="entry name" value="G-type lectin S-receptor-like serine/threonine-protein kinase"/>
    <property type="match status" value="1"/>
</dbReference>
<dbReference type="SUPFAM" id="SSF51110">
    <property type="entry name" value="alpha-D-mannose-specific plant lectins"/>
    <property type="match status" value="1"/>
</dbReference>
<evidence type="ECO:0000256" key="1">
    <source>
        <dbReference type="ARBA" id="ARBA00022729"/>
    </source>
</evidence>